<evidence type="ECO:0000259" key="3">
    <source>
        <dbReference type="PROSITE" id="PS50106"/>
    </source>
</evidence>
<feature type="compositionally biased region" description="Polar residues" evidence="2">
    <location>
        <begin position="452"/>
        <end position="468"/>
    </location>
</feature>
<dbReference type="SUPFAM" id="SSF50156">
    <property type="entry name" value="PDZ domain-like"/>
    <property type="match status" value="1"/>
</dbReference>
<dbReference type="GO" id="GO:0072659">
    <property type="term" value="P:protein localization to plasma membrane"/>
    <property type="evidence" value="ECO:0007669"/>
    <property type="project" value="TreeGrafter"/>
</dbReference>
<dbReference type="InterPro" id="IPR036034">
    <property type="entry name" value="PDZ_sf"/>
</dbReference>
<evidence type="ECO:0000256" key="2">
    <source>
        <dbReference type="SAM" id="MobiDB-lite"/>
    </source>
</evidence>
<dbReference type="EMBL" id="CAJNRE010000074">
    <property type="protein sequence ID" value="CAF1915270.1"/>
    <property type="molecule type" value="Genomic_DNA"/>
</dbReference>
<dbReference type="CDD" id="cd06768">
    <property type="entry name" value="PDZ_NHERF-like"/>
    <property type="match status" value="1"/>
</dbReference>
<dbReference type="SMART" id="SM00228">
    <property type="entry name" value="PDZ"/>
    <property type="match status" value="1"/>
</dbReference>
<dbReference type="PANTHER" id="PTHR14191">
    <property type="entry name" value="PDZ DOMAIN CONTAINING PROTEIN"/>
    <property type="match status" value="1"/>
</dbReference>
<feature type="compositionally biased region" description="Basic and acidic residues" evidence="2">
    <location>
        <begin position="440"/>
        <end position="450"/>
    </location>
</feature>
<dbReference type="Pfam" id="PF01105">
    <property type="entry name" value="EMP24_GP25L"/>
    <property type="match status" value="1"/>
</dbReference>
<dbReference type="Pfam" id="PF00595">
    <property type="entry name" value="PDZ"/>
    <property type="match status" value="1"/>
</dbReference>
<reference evidence="5" key="1">
    <citation type="submission" date="2021-02" db="EMBL/GenBank/DDBJ databases">
        <authorList>
            <person name="Nowell W R."/>
        </authorList>
    </citation>
    <scope>NUCLEOTIDE SEQUENCE</scope>
</reference>
<dbReference type="InterPro" id="IPR051067">
    <property type="entry name" value="NHER"/>
</dbReference>
<dbReference type="InterPro" id="IPR009038">
    <property type="entry name" value="GOLD_dom"/>
</dbReference>
<organism evidence="5 6">
    <name type="scientific">Rotaria magnacalcarata</name>
    <dbReference type="NCBI Taxonomy" id="392030"/>
    <lineage>
        <taxon>Eukaryota</taxon>
        <taxon>Metazoa</taxon>
        <taxon>Spiralia</taxon>
        <taxon>Gnathifera</taxon>
        <taxon>Rotifera</taxon>
        <taxon>Eurotatoria</taxon>
        <taxon>Bdelloidea</taxon>
        <taxon>Philodinida</taxon>
        <taxon>Philodinidae</taxon>
        <taxon>Rotaria</taxon>
    </lineage>
</organism>
<dbReference type="Gene3D" id="2.60.120.680">
    <property type="entry name" value="GOLD domain"/>
    <property type="match status" value="1"/>
</dbReference>
<dbReference type="PROSITE" id="PS50106">
    <property type="entry name" value="PDZ"/>
    <property type="match status" value="1"/>
</dbReference>
<comment type="caution">
    <text evidence="5">The sequence shown here is derived from an EMBL/GenBank/DDBJ whole genome shotgun (WGS) entry which is preliminary data.</text>
</comment>
<feature type="domain" description="GOLD" evidence="4">
    <location>
        <begin position="37"/>
        <end position="119"/>
    </location>
</feature>
<feature type="compositionally biased region" description="Polar residues" evidence="2">
    <location>
        <begin position="379"/>
        <end position="398"/>
    </location>
</feature>
<dbReference type="PANTHER" id="PTHR14191:SF3">
    <property type="entry name" value="NA(+)_H(+) EXCHANGE REGULATORY COFACTOR-LIKE PROTEIN NRFL-1"/>
    <property type="match status" value="1"/>
</dbReference>
<evidence type="ECO:0000256" key="1">
    <source>
        <dbReference type="ARBA" id="ARBA00022737"/>
    </source>
</evidence>
<evidence type="ECO:0000259" key="4">
    <source>
        <dbReference type="PROSITE" id="PS50866"/>
    </source>
</evidence>
<dbReference type="GO" id="GO:0016324">
    <property type="term" value="C:apical plasma membrane"/>
    <property type="evidence" value="ECO:0007669"/>
    <property type="project" value="TreeGrafter"/>
</dbReference>
<dbReference type="AlphaFoldDB" id="A0A816KMS2"/>
<feature type="compositionally biased region" description="Basic and acidic residues" evidence="2">
    <location>
        <begin position="399"/>
        <end position="411"/>
    </location>
</feature>
<dbReference type="GO" id="GO:0043495">
    <property type="term" value="F:protein-membrane adaptor activity"/>
    <property type="evidence" value="ECO:0007669"/>
    <property type="project" value="TreeGrafter"/>
</dbReference>
<dbReference type="Proteomes" id="UP000663824">
    <property type="component" value="Unassembled WGS sequence"/>
</dbReference>
<dbReference type="InterPro" id="IPR001478">
    <property type="entry name" value="PDZ"/>
</dbReference>
<feature type="compositionally biased region" description="Polar residues" evidence="2">
    <location>
        <begin position="337"/>
        <end position="363"/>
    </location>
</feature>
<feature type="region of interest" description="Disordered" evidence="2">
    <location>
        <begin position="328"/>
        <end position="511"/>
    </location>
</feature>
<feature type="domain" description="PDZ" evidence="3">
    <location>
        <begin position="214"/>
        <end position="283"/>
    </location>
</feature>
<name>A0A816KMS2_9BILA</name>
<protein>
    <submittedName>
        <fullName evidence="5">Uncharacterized protein</fullName>
    </submittedName>
</protein>
<evidence type="ECO:0000313" key="5">
    <source>
        <dbReference type="EMBL" id="CAF1915270.1"/>
    </source>
</evidence>
<dbReference type="PROSITE" id="PS50866">
    <property type="entry name" value="GOLD"/>
    <property type="match status" value="1"/>
</dbReference>
<keyword evidence="1" id="KW-0677">Repeat</keyword>
<dbReference type="InterPro" id="IPR036598">
    <property type="entry name" value="GOLD_dom_sf"/>
</dbReference>
<dbReference type="SUPFAM" id="SSF101576">
    <property type="entry name" value="Supernatant protein factor (SPF), C-terminal domain"/>
    <property type="match status" value="1"/>
</dbReference>
<feature type="compositionally biased region" description="Basic and acidic residues" evidence="2">
    <location>
        <begin position="364"/>
        <end position="376"/>
    </location>
</feature>
<sequence>MFFKINLHIYLYCLITLAISAYRIDIELTIIVPANQRECFHEILEKDVTVEIEYEVLAGGDSDISYWFYSPENRILQSELKKHDGHQTLKLEETGEYRFCFDNSFSRFSQKQVYFSLRSLYEQGKSDNVTEDWMNSTSKDDLGELQNKFDDIKSSFQRIWNNMEAAQRYQNIFKMFEMHDRVVIENSFDRKAFFYSILTMTTNGSHNDEPRPRLCHLRRWPNFVGYGFNLHCEKSRPGQYIGKVDPDSPAESAGLREYDRIIEVNFVPIGNENHKQVVSRIKEGVTRNGTKYPDEVILLVLDPDADVYFKNKSVIVRSSDPNVLKLEAENRDGPEDGNQSPHSSNKSIGKTDSPIIQETSPRTIHNEPNREYKHVTDFTGPTVTHTTKTDSSPATSRASDQDYDHTHDHENYFQSSSPSLDKEKHKDFILAADSSPKSLTKNDYRLKPVDSDGSQTSPPQSLSANGQGTPLELKMSAAEFREQLKAKNARKRDPRQDQMSMKQKHDLIDRL</sequence>
<dbReference type="Gene3D" id="2.30.42.10">
    <property type="match status" value="1"/>
</dbReference>
<proteinExistence type="predicted"/>
<dbReference type="SMART" id="SM01190">
    <property type="entry name" value="EMP24_GP25L"/>
    <property type="match status" value="1"/>
</dbReference>
<gene>
    <name evidence="5" type="ORF">MBJ925_LOCUS1153</name>
</gene>
<accession>A0A816KMS2</accession>
<evidence type="ECO:0000313" key="6">
    <source>
        <dbReference type="Proteomes" id="UP000663824"/>
    </source>
</evidence>